<accession>A0ABS2NQL0</accession>
<sequence length="118" mass="13383">MFQTLLNKTKKTLVLSISSILLLSILAVIYSLIKQGAMLKNVFNFNYVIACIIVVYGLLSFFVPINLKKSNRLVDHSNYAQVHREEKEDKLTGAMESLWWGISNILLVGIIEVILRSL</sequence>
<dbReference type="EMBL" id="JAFBEE010000010">
    <property type="protein sequence ID" value="MBM7615245.1"/>
    <property type="molecule type" value="Genomic_DNA"/>
</dbReference>
<dbReference type="Proteomes" id="UP001314796">
    <property type="component" value="Unassembled WGS sequence"/>
</dbReference>
<evidence type="ECO:0000313" key="2">
    <source>
        <dbReference type="EMBL" id="MBM7615245.1"/>
    </source>
</evidence>
<keyword evidence="1" id="KW-0812">Transmembrane</keyword>
<gene>
    <name evidence="2" type="ORF">JOC73_001807</name>
</gene>
<proteinExistence type="predicted"/>
<comment type="caution">
    <text evidence="2">The sequence shown here is derived from an EMBL/GenBank/DDBJ whole genome shotgun (WGS) entry which is preliminary data.</text>
</comment>
<name>A0ABS2NQL0_9FIRM</name>
<organism evidence="2 3">
    <name type="scientific">Alkaliphilus hydrothermalis</name>
    <dbReference type="NCBI Taxonomy" id="1482730"/>
    <lineage>
        <taxon>Bacteria</taxon>
        <taxon>Bacillati</taxon>
        <taxon>Bacillota</taxon>
        <taxon>Clostridia</taxon>
        <taxon>Peptostreptococcales</taxon>
        <taxon>Natronincolaceae</taxon>
        <taxon>Alkaliphilus</taxon>
    </lineage>
</organism>
<dbReference type="RefSeq" id="WP_204402210.1">
    <property type="nucleotide sequence ID" value="NZ_JAFBEE010000010.1"/>
</dbReference>
<keyword evidence="3" id="KW-1185">Reference proteome</keyword>
<keyword evidence="1" id="KW-0472">Membrane</keyword>
<evidence type="ECO:0000313" key="3">
    <source>
        <dbReference type="Proteomes" id="UP001314796"/>
    </source>
</evidence>
<protein>
    <submittedName>
        <fullName evidence="2">K+-transporting ATPase A subunit</fullName>
    </submittedName>
</protein>
<feature type="transmembrane region" description="Helical" evidence="1">
    <location>
        <begin position="12"/>
        <end position="33"/>
    </location>
</feature>
<evidence type="ECO:0000256" key="1">
    <source>
        <dbReference type="SAM" id="Phobius"/>
    </source>
</evidence>
<reference evidence="2 3" key="1">
    <citation type="submission" date="2021-01" db="EMBL/GenBank/DDBJ databases">
        <title>Genomic Encyclopedia of Type Strains, Phase IV (KMG-IV): sequencing the most valuable type-strain genomes for metagenomic binning, comparative biology and taxonomic classification.</title>
        <authorList>
            <person name="Goeker M."/>
        </authorList>
    </citation>
    <scope>NUCLEOTIDE SEQUENCE [LARGE SCALE GENOMIC DNA]</scope>
    <source>
        <strain evidence="2 3">DSM 25890</strain>
    </source>
</reference>
<feature type="transmembrane region" description="Helical" evidence="1">
    <location>
        <begin position="97"/>
        <end position="115"/>
    </location>
</feature>
<keyword evidence="1" id="KW-1133">Transmembrane helix</keyword>
<feature type="transmembrane region" description="Helical" evidence="1">
    <location>
        <begin position="45"/>
        <end position="65"/>
    </location>
</feature>